<keyword evidence="2" id="KW-1185">Reference proteome</keyword>
<accession>A0ABD1SD30</accession>
<dbReference type="Proteomes" id="UP001604336">
    <property type="component" value="Unassembled WGS sequence"/>
</dbReference>
<sequence>MGEVAQFIYGQDNAWPLPWRDFEHSKLTDSLFNLNVFVSHNIDLTRHRTTINDARSRLLYHLTHGKKMDLENYIYTLIRMLGFQTNKRYIAIFPTLISGICEAAGSKSYQ</sequence>
<proteinExistence type="predicted"/>
<dbReference type="AlphaFoldDB" id="A0ABD1SD30"/>
<evidence type="ECO:0000313" key="2">
    <source>
        <dbReference type="Proteomes" id="UP001604336"/>
    </source>
</evidence>
<evidence type="ECO:0000313" key="1">
    <source>
        <dbReference type="EMBL" id="KAL2498089.1"/>
    </source>
</evidence>
<protein>
    <submittedName>
        <fullName evidence="1">Uncharacterized protein</fullName>
    </submittedName>
</protein>
<reference evidence="2" key="1">
    <citation type="submission" date="2024-07" db="EMBL/GenBank/DDBJ databases">
        <title>Two chromosome-level genome assemblies of Korean endemic species Abeliophyllum distichum and Forsythia ovata (Oleaceae).</title>
        <authorList>
            <person name="Jang H."/>
        </authorList>
    </citation>
    <scope>NUCLEOTIDE SEQUENCE [LARGE SCALE GENOMIC DNA]</scope>
</reference>
<organism evidence="1 2">
    <name type="scientific">Abeliophyllum distichum</name>
    <dbReference type="NCBI Taxonomy" id="126358"/>
    <lineage>
        <taxon>Eukaryota</taxon>
        <taxon>Viridiplantae</taxon>
        <taxon>Streptophyta</taxon>
        <taxon>Embryophyta</taxon>
        <taxon>Tracheophyta</taxon>
        <taxon>Spermatophyta</taxon>
        <taxon>Magnoliopsida</taxon>
        <taxon>eudicotyledons</taxon>
        <taxon>Gunneridae</taxon>
        <taxon>Pentapetalae</taxon>
        <taxon>asterids</taxon>
        <taxon>lamiids</taxon>
        <taxon>Lamiales</taxon>
        <taxon>Oleaceae</taxon>
        <taxon>Forsythieae</taxon>
        <taxon>Abeliophyllum</taxon>
    </lineage>
</organism>
<comment type="caution">
    <text evidence="1">The sequence shown here is derived from an EMBL/GenBank/DDBJ whole genome shotgun (WGS) entry which is preliminary data.</text>
</comment>
<gene>
    <name evidence="1" type="ORF">Adt_23639</name>
</gene>
<name>A0ABD1SD30_9LAMI</name>
<dbReference type="EMBL" id="JBFOLK010000007">
    <property type="protein sequence ID" value="KAL2498089.1"/>
    <property type="molecule type" value="Genomic_DNA"/>
</dbReference>